<dbReference type="PROSITE" id="PS51257">
    <property type="entry name" value="PROKAR_LIPOPROTEIN"/>
    <property type="match status" value="1"/>
</dbReference>
<dbReference type="Proteomes" id="UP000294963">
    <property type="component" value="Unassembled WGS sequence"/>
</dbReference>
<sequence>MKKIIILLILASALLQGCTKMLWSTHGWNLGGQLTESRDHKTKVVMQDQLLGFAQVQPRVKASQAQSEDHSRIIIVGRDYAYALNQSQVKLLLDPALDVEYWRVQLPQSDSESVLDFHLYMPTQYAYHPETLNGQLFFNTDLQFIYEKPDLTVNEREALKKLKASLVEPWTGKQTNPEHNVFSIDVFGEIVGLNEEMKNLKYQKFSRTYAINIHEIPRSYTHVNWGTLFRQVALTPFTLAADLILVPVMLITK</sequence>
<dbReference type="EMBL" id="SLVJ01000001">
    <property type="protein sequence ID" value="TCM70802.1"/>
    <property type="molecule type" value="Genomic_DNA"/>
</dbReference>
<evidence type="ECO:0008006" key="4">
    <source>
        <dbReference type="Google" id="ProtNLM"/>
    </source>
</evidence>
<comment type="caution">
    <text evidence="2">The sequence shown here is derived from an EMBL/GenBank/DDBJ whole genome shotgun (WGS) entry which is preliminary data.</text>
</comment>
<evidence type="ECO:0000256" key="1">
    <source>
        <dbReference type="SAM" id="SignalP"/>
    </source>
</evidence>
<name>A0A4R1Y511_ACICA</name>
<evidence type="ECO:0000313" key="3">
    <source>
        <dbReference type="Proteomes" id="UP000294963"/>
    </source>
</evidence>
<keyword evidence="1" id="KW-0732">Signal</keyword>
<proteinExistence type="predicted"/>
<keyword evidence="3" id="KW-1185">Reference proteome</keyword>
<reference evidence="2 3" key="1">
    <citation type="submission" date="2019-03" db="EMBL/GenBank/DDBJ databases">
        <title>Genomic analyses of the natural microbiome of Caenorhabditis elegans.</title>
        <authorList>
            <person name="Samuel B."/>
        </authorList>
    </citation>
    <scope>NUCLEOTIDE SEQUENCE [LARGE SCALE GENOMIC DNA]</scope>
    <source>
        <strain evidence="2 3">JUb89</strain>
    </source>
</reference>
<feature type="signal peptide" evidence="1">
    <location>
        <begin position="1"/>
        <end position="17"/>
    </location>
</feature>
<gene>
    <name evidence="2" type="ORF">EC844_10171</name>
</gene>
<organism evidence="2 3">
    <name type="scientific">Acinetobacter calcoaceticus</name>
    <dbReference type="NCBI Taxonomy" id="471"/>
    <lineage>
        <taxon>Bacteria</taxon>
        <taxon>Pseudomonadati</taxon>
        <taxon>Pseudomonadota</taxon>
        <taxon>Gammaproteobacteria</taxon>
        <taxon>Moraxellales</taxon>
        <taxon>Moraxellaceae</taxon>
        <taxon>Acinetobacter</taxon>
        <taxon>Acinetobacter calcoaceticus/baumannii complex</taxon>
    </lineage>
</organism>
<dbReference type="AlphaFoldDB" id="A0A4R1Y511"/>
<feature type="chain" id="PRO_5020357680" description="Lipoprotein" evidence="1">
    <location>
        <begin position="18"/>
        <end position="253"/>
    </location>
</feature>
<dbReference type="OrthoDB" id="10011379at2"/>
<protein>
    <recommendedName>
        <fullName evidence="4">Lipoprotein</fullName>
    </recommendedName>
</protein>
<evidence type="ECO:0000313" key="2">
    <source>
        <dbReference type="EMBL" id="TCM70802.1"/>
    </source>
</evidence>
<accession>A0A4R1Y511</accession>